<protein>
    <submittedName>
        <fullName evidence="2">Uncharacterized protein</fullName>
    </submittedName>
</protein>
<keyword evidence="3" id="KW-1185">Reference proteome</keyword>
<accession>A0AAN9EP43</accession>
<evidence type="ECO:0000256" key="1">
    <source>
        <dbReference type="SAM" id="MobiDB-lite"/>
    </source>
</evidence>
<evidence type="ECO:0000313" key="2">
    <source>
        <dbReference type="EMBL" id="KAK7259891.1"/>
    </source>
</evidence>
<name>A0AAN9EP43_CROPI</name>
<gene>
    <name evidence="2" type="ORF">RIF29_25506</name>
</gene>
<organism evidence="2 3">
    <name type="scientific">Crotalaria pallida</name>
    <name type="common">Smooth rattlebox</name>
    <name type="synonym">Crotalaria striata</name>
    <dbReference type="NCBI Taxonomy" id="3830"/>
    <lineage>
        <taxon>Eukaryota</taxon>
        <taxon>Viridiplantae</taxon>
        <taxon>Streptophyta</taxon>
        <taxon>Embryophyta</taxon>
        <taxon>Tracheophyta</taxon>
        <taxon>Spermatophyta</taxon>
        <taxon>Magnoliopsida</taxon>
        <taxon>eudicotyledons</taxon>
        <taxon>Gunneridae</taxon>
        <taxon>Pentapetalae</taxon>
        <taxon>rosids</taxon>
        <taxon>fabids</taxon>
        <taxon>Fabales</taxon>
        <taxon>Fabaceae</taxon>
        <taxon>Papilionoideae</taxon>
        <taxon>50 kb inversion clade</taxon>
        <taxon>genistoids sensu lato</taxon>
        <taxon>core genistoids</taxon>
        <taxon>Crotalarieae</taxon>
        <taxon>Crotalaria</taxon>
    </lineage>
</organism>
<reference evidence="2 3" key="1">
    <citation type="submission" date="2024-01" db="EMBL/GenBank/DDBJ databases">
        <title>The genomes of 5 underutilized Papilionoideae crops provide insights into root nodulation and disease resistanc.</title>
        <authorList>
            <person name="Yuan L."/>
        </authorList>
    </citation>
    <scope>NUCLEOTIDE SEQUENCE [LARGE SCALE GENOMIC DNA]</scope>
    <source>
        <strain evidence="2">ZHUSHIDOU_FW_LH</strain>
        <tissue evidence="2">Leaf</tissue>
    </source>
</reference>
<dbReference type="AlphaFoldDB" id="A0AAN9EP43"/>
<proteinExistence type="predicted"/>
<evidence type="ECO:0000313" key="3">
    <source>
        <dbReference type="Proteomes" id="UP001372338"/>
    </source>
</evidence>
<dbReference type="Proteomes" id="UP001372338">
    <property type="component" value="Unassembled WGS sequence"/>
</dbReference>
<feature type="compositionally biased region" description="Basic and acidic residues" evidence="1">
    <location>
        <begin position="161"/>
        <end position="170"/>
    </location>
</feature>
<feature type="region of interest" description="Disordered" evidence="1">
    <location>
        <begin position="147"/>
        <end position="177"/>
    </location>
</feature>
<dbReference type="EMBL" id="JAYWIO010000005">
    <property type="protein sequence ID" value="KAK7259891.1"/>
    <property type="molecule type" value="Genomic_DNA"/>
</dbReference>
<sequence length="234" mass="26528">MDAFVEEMRTRMAMFDQLMNTRMQVFDQALTQTNQTVKMLELIMCENHNLKAMKSMEMIKSVEMIEQELVADKDHGEPSEGKGVKEMQISDVTEQRISIGNETCQDTLMKKRTSTYLTDLAIDITDDDMSTEMHDFALADSKDEWKDKGKGPMISSSSIPQKDKGKRLFDSRPPPESTFEAKGILGGMSAVENERLGKQLFQTPPTDMTNKKQKKLFVVVSFILAGRKLLKQGI</sequence>
<comment type="caution">
    <text evidence="2">The sequence shown here is derived from an EMBL/GenBank/DDBJ whole genome shotgun (WGS) entry which is preliminary data.</text>
</comment>